<protein>
    <submittedName>
        <fullName evidence="6">ATP-dependent DNA helicase UvrD/PcrA</fullName>
    </submittedName>
</protein>
<dbReference type="InterPro" id="IPR000212">
    <property type="entry name" value="DNA_helicase_UvrD/REP"/>
</dbReference>
<gene>
    <name evidence="6" type="ORF">JCM19274_568</name>
</gene>
<dbReference type="GO" id="GO:0003677">
    <property type="term" value="F:DNA binding"/>
    <property type="evidence" value="ECO:0007669"/>
    <property type="project" value="InterPro"/>
</dbReference>
<keyword evidence="1" id="KW-0547">Nucleotide-binding</keyword>
<dbReference type="Gene3D" id="3.40.50.300">
    <property type="entry name" value="P-loop containing nucleotide triphosphate hydrolases"/>
    <property type="match status" value="1"/>
</dbReference>
<keyword evidence="2" id="KW-0378">Hydrolase</keyword>
<comment type="caution">
    <text evidence="6">The sequence shown here is derived from an EMBL/GenBank/DDBJ whole genome shotgun (WGS) entry which is preliminary data.</text>
</comment>
<dbReference type="Proteomes" id="UP000029643">
    <property type="component" value="Unassembled WGS sequence"/>
</dbReference>
<accession>A0A090WVJ4</accession>
<evidence type="ECO:0000313" key="6">
    <source>
        <dbReference type="EMBL" id="GAL80278.1"/>
    </source>
</evidence>
<dbReference type="InterPro" id="IPR027417">
    <property type="entry name" value="P-loop_NTPase"/>
</dbReference>
<dbReference type="GO" id="GO:0000725">
    <property type="term" value="P:recombinational repair"/>
    <property type="evidence" value="ECO:0007669"/>
    <property type="project" value="TreeGrafter"/>
</dbReference>
<keyword evidence="4" id="KW-0067">ATP-binding</keyword>
<dbReference type="Pfam" id="PF00580">
    <property type="entry name" value="UvrD-helicase"/>
    <property type="match status" value="1"/>
</dbReference>
<evidence type="ECO:0000256" key="1">
    <source>
        <dbReference type="ARBA" id="ARBA00022741"/>
    </source>
</evidence>
<evidence type="ECO:0000313" key="7">
    <source>
        <dbReference type="Proteomes" id="UP000029643"/>
    </source>
</evidence>
<evidence type="ECO:0000256" key="4">
    <source>
        <dbReference type="ARBA" id="ARBA00022840"/>
    </source>
</evidence>
<proteinExistence type="predicted"/>
<dbReference type="GO" id="GO:0043138">
    <property type="term" value="F:3'-5' DNA helicase activity"/>
    <property type="evidence" value="ECO:0007669"/>
    <property type="project" value="TreeGrafter"/>
</dbReference>
<name>A0A090WVJ4_9FLAO</name>
<dbReference type="SUPFAM" id="SSF52540">
    <property type="entry name" value="P-loop containing nucleoside triphosphate hydrolases"/>
    <property type="match status" value="1"/>
</dbReference>
<feature type="domain" description="UvrD-like helicase ATP-binding" evidence="5">
    <location>
        <begin position="15"/>
        <end position="134"/>
    </location>
</feature>
<reference evidence="6" key="1">
    <citation type="journal article" date="2014" name="Genome Announc.">
        <title>Draft Genome Sequences of Marine Flavobacterium Algibacter lectus Strains SS8 and NR4.</title>
        <authorList>
            <person name="Takatani N."/>
            <person name="Nakanishi M."/>
            <person name="Meirelles P."/>
            <person name="Mino S."/>
            <person name="Suda W."/>
            <person name="Oshima K."/>
            <person name="Hattori M."/>
            <person name="Ohkuma M."/>
            <person name="Hosokawa M."/>
            <person name="Miyashita K."/>
            <person name="Thompson F.L."/>
            <person name="Niwa A."/>
            <person name="Sawabe T."/>
            <person name="Sawabe T."/>
        </authorList>
    </citation>
    <scope>NUCLEOTIDE SEQUENCE [LARGE SCALE GENOMIC DNA]</scope>
    <source>
        <strain evidence="6">JCM 19274</strain>
    </source>
</reference>
<evidence type="ECO:0000259" key="5">
    <source>
        <dbReference type="Pfam" id="PF00580"/>
    </source>
</evidence>
<sequence>MPITTINSDYKIADIDNNFKVSAGPGAGKTYWLVNHIKNILHTSNKLSITRRVACITYTNTAVETIYKRLGTSSSQVEVSTIHSFLYKHIVKPYVSFVAEQYNLDISEIDGHDNIVLSNYSFLKEWKERTGQQRINDDNIVSEAFNKLRWKIDNDELIARTPYPFKIGRYPIKNDSYLEYKKMTWEKGIIHHDDVLFF</sequence>
<dbReference type="GO" id="GO:0016787">
    <property type="term" value="F:hydrolase activity"/>
    <property type="evidence" value="ECO:0007669"/>
    <property type="project" value="UniProtKB-KW"/>
</dbReference>
<keyword evidence="3 6" id="KW-0347">Helicase</keyword>
<dbReference type="InterPro" id="IPR014016">
    <property type="entry name" value="UvrD-like_ATP-bd"/>
</dbReference>
<dbReference type="RefSeq" id="WP_227805964.1">
    <property type="nucleotide sequence ID" value="NZ_BBNU01000010.1"/>
</dbReference>
<dbReference type="PANTHER" id="PTHR11070:SF3">
    <property type="entry name" value="DNA 3'-5' HELICASE"/>
    <property type="match status" value="1"/>
</dbReference>
<dbReference type="GO" id="GO:0005524">
    <property type="term" value="F:ATP binding"/>
    <property type="evidence" value="ECO:0007669"/>
    <property type="project" value="UniProtKB-KW"/>
</dbReference>
<dbReference type="EMBL" id="BBNU01000010">
    <property type="protein sequence ID" value="GAL80278.1"/>
    <property type="molecule type" value="Genomic_DNA"/>
</dbReference>
<organism evidence="6 7">
    <name type="scientific">Algibacter lectus</name>
    <dbReference type="NCBI Taxonomy" id="221126"/>
    <lineage>
        <taxon>Bacteria</taxon>
        <taxon>Pseudomonadati</taxon>
        <taxon>Bacteroidota</taxon>
        <taxon>Flavobacteriia</taxon>
        <taxon>Flavobacteriales</taxon>
        <taxon>Flavobacteriaceae</taxon>
        <taxon>Algibacter</taxon>
    </lineage>
</organism>
<evidence type="ECO:0000256" key="3">
    <source>
        <dbReference type="ARBA" id="ARBA00022806"/>
    </source>
</evidence>
<dbReference type="AlphaFoldDB" id="A0A090WVJ4"/>
<evidence type="ECO:0000256" key="2">
    <source>
        <dbReference type="ARBA" id="ARBA00022801"/>
    </source>
</evidence>
<dbReference type="PANTHER" id="PTHR11070">
    <property type="entry name" value="UVRD / RECB / PCRA DNA HELICASE FAMILY MEMBER"/>
    <property type="match status" value="1"/>
</dbReference>
<dbReference type="GO" id="GO:0005829">
    <property type="term" value="C:cytosol"/>
    <property type="evidence" value="ECO:0007669"/>
    <property type="project" value="TreeGrafter"/>
</dbReference>